<dbReference type="OrthoDB" id="2537957at2759"/>
<protein>
    <submittedName>
        <fullName evidence="2">BZ3500_MvSof-1268-A1-R1_Chr8-1g10005 protein</fullName>
    </submittedName>
</protein>
<feature type="compositionally biased region" description="Polar residues" evidence="1">
    <location>
        <begin position="271"/>
        <end position="281"/>
    </location>
</feature>
<proteinExistence type="predicted"/>
<organism evidence="2 3">
    <name type="scientific">Microbotryum saponariae</name>
    <dbReference type="NCBI Taxonomy" id="289078"/>
    <lineage>
        <taxon>Eukaryota</taxon>
        <taxon>Fungi</taxon>
        <taxon>Dikarya</taxon>
        <taxon>Basidiomycota</taxon>
        <taxon>Pucciniomycotina</taxon>
        <taxon>Microbotryomycetes</taxon>
        <taxon>Microbotryales</taxon>
        <taxon>Microbotryaceae</taxon>
        <taxon>Microbotryum</taxon>
    </lineage>
</organism>
<keyword evidence="3" id="KW-1185">Reference proteome</keyword>
<evidence type="ECO:0000313" key="2">
    <source>
        <dbReference type="EMBL" id="SCZ96102.1"/>
    </source>
</evidence>
<sequence length="281" mass="29715">MVFSTSLSKSQHFDHDASWASFLEPSAFAEEFDTDPFASASSPGASSSSSLASAYDYSPMLPSLLLSSASSIDSPASSDASEPTTPPALASNLALEVCLVTYDPSSFGGRSATWSSSPAQALALEAAEMLDATLTKNQKPRMVTPVVVPSPLTSRRVESGPLFSYSSLEHEARQLASRLFTSSTYSGGKVPVASSSRLHLSRAHYLEKKRKCVSFSPCSGTAVAAEIAAAPMPRLKSRKGGRPSSEMSQWLQALHDAEVRASSAISKRKSPTPTSLKLPSF</sequence>
<dbReference type="EMBL" id="FMWP01000087">
    <property type="protein sequence ID" value="SCZ96102.1"/>
    <property type="molecule type" value="Genomic_DNA"/>
</dbReference>
<gene>
    <name evidence="2" type="ORF">BZ3500_MVSOF-1268-A1-R1_CHR8-1G10005</name>
</gene>
<reference evidence="3" key="1">
    <citation type="submission" date="2016-10" db="EMBL/GenBank/DDBJ databases">
        <authorList>
            <person name="Jeantristanb JTB J.-T."/>
            <person name="Ricardo R."/>
        </authorList>
    </citation>
    <scope>NUCLEOTIDE SEQUENCE [LARGE SCALE GENOMIC DNA]</scope>
</reference>
<feature type="region of interest" description="Disordered" evidence="1">
    <location>
        <begin position="261"/>
        <end position="281"/>
    </location>
</feature>
<evidence type="ECO:0000256" key="1">
    <source>
        <dbReference type="SAM" id="MobiDB-lite"/>
    </source>
</evidence>
<accession>A0A2X0KQI6</accession>
<dbReference type="AlphaFoldDB" id="A0A2X0KQI6"/>
<dbReference type="Proteomes" id="UP000249723">
    <property type="component" value="Unassembled WGS sequence"/>
</dbReference>
<name>A0A2X0KQI6_9BASI</name>
<evidence type="ECO:0000313" key="3">
    <source>
        <dbReference type="Proteomes" id="UP000249723"/>
    </source>
</evidence>